<dbReference type="GO" id="GO:0005829">
    <property type="term" value="C:cytosol"/>
    <property type="evidence" value="ECO:0007669"/>
    <property type="project" value="TreeGrafter"/>
</dbReference>
<dbReference type="Pfam" id="PF02082">
    <property type="entry name" value="Rrf2"/>
    <property type="match status" value="1"/>
</dbReference>
<dbReference type="GO" id="GO:0003700">
    <property type="term" value="F:DNA-binding transcription factor activity"/>
    <property type="evidence" value="ECO:0007669"/>
    <property type="project" value="TreeGrafter"/>
</dbReference>
<dbReference type="InterPro" id="IPR036388">
    <property type="entry name" value="WH-like_DNA-bd_sf"/>
</dbReference>
<dbReference type="HOGENOM" id="CLU_107144_0_1_9"/>
<dbReference type="InterPro" id="IPR030489">
    <property type="entry name" value="TR_Rrf2-type_CS"/>
</dbReference>
<evidence type="ECO:0000256" key="1">
    <source>
        <dbReference type="ARBA" id="ARBA00023125"/>
    </source>
</evidence>
<dbReference type="STRING" id="1089553.Tph_c20570"/>
<dbReference type="PROSITE" id="PS01332">
    <property type="entry name" value="HTH_RRF2_1"/>
    <property type="match status" value="1"/>
</dbReference>
<dbReference type="GO" id="GO:0003677">
    <property type="term" value="F:DNA binding"/>
    <property type="evidence" value="ECO:0007669"/>
    <property type="project" value="UniProtKB-KW"/>
</dbReference>
<dbReference type="Proteomes" id="UP000000467">
    <property type="component" value="Chromosome"/>
</dbReference>
<organism evidence="2 3">
    <name type="scientific">Thermacetogenium phaeum (strain ATCC BAA-254 / DSM 26808 / PB)</name>
    <dbReference type="NCBI Taxonomy" id="1089553"/>
    <lineage>
        <taxon>Bacteria</taxon>
        <taxon>Bacillati</taxon>
        <taxon>Bacillota</taxon>
        <taxon>Clostridia</taxon>
        <taxon>Thermoanaerobacterales</taxon>
        <taxon>Thermoanaerobacteraceae</taxon>
        <taxon>Thermacetogenium</taxon>
    </lineage>
</organism>
<protein>
    <submittedName>
        <fullName evidence="2">HTH-type transcriptional regulator</fullName>
    </submittedName>
</protein>
<sequence length="133" mass="14674">MALHKSEGPITLNSIAERQGISEGYLEQLMMPLKRAGLVKSVRGAQGGYVLAKEPKDITVGEVIRALEGPIAPVACVSEDYPEECERAEGCVTRLVWAKVRDSIAEVLDSFTLEDLVQESRKHTGQSSYMYYI</sequence>
<gene>
    <name evidence="2" type="primary">cymR</name>
    <name evidence="2" type="ordered locus">Tph_c20570</name>
</gene>
<dbReference type="PANTHER" id="PTHR33221:SF5">
    <property type="entry name" value="HTH-TYPE TRANSCRIPTIONAL REGULATOR ISCR"/>
    <property type="match status" value="1"/>
</dbReference>
<dbReference type="NCBIfam" id="TIGR00738">
    <property type="entry name" value="rrf2_super"/>
    <property type="match status" value="1"/>
</dbReference>
<name>K4LGW7_THEPS</name>
<dbReference type="InterPro" id="IPR000944">
    <property type="entry name" value="Tscrpt_reg_Rrf2"/>
</dbReference>
<dbReference type="Gene3D" id="1.10.10.10">
    <property type="entry name" value="Winged helix-like DNA-binding domain superfamily/Winged helix DNA-binding domain"/>
    <property type="match status" value="1"/>
</dbReference>
<keyword evidence="3" id="KW-1185">Reference proteome</keyword>
<reference evidence="2 3" key="1">
    <citation type="journal article" date="2012" name="BMC Genomics">
        <title>Genome-guided analysis of physiological and morphological traits of the fermentative acetate oxidizer Thermacetogenium phaeum.</title>
        <authorList>
            <person name="Oehler D."/>
            <person name="Poehlein A."/>
            <person name="Leimbach A."/>
            <person name="Muller N."/>
            <person name="Daniel R."/>
            <person name="Gottschalk G."/>
            <person name="Schink B."/>
        </authorList>
    </citation>
    <scope>NUCLEOTIDE SEQUENCE [LARGE SCALE GENOMIC DNA]</scope>
    <source>
        <strain evidence="3">ATCC BAA-254 / DSM 26808 / PB</strain>
    </source>
</reference>
<evidence type="ECO:0000313" key="2">
    <source>
        <dbReference type="EMBL" id="AFV12251.1"/>
    </source>
</evidence>
<dbReference type="AlphaFoldDB" id="K4LGW7"/>
<keyword evidence="1" id="KW-0238">DNA-binding</keyword>
<dbReference type="PANTHER" id="PTHR33221">
    <property type="entry name" value="WINGED HELIX-TURN-HELIX TRANSCRIPTIONAL REGULATOR, RRF2 FAMILY"/>
    <property type="match status" value="1"/>
</dbReference>
<dbReference type="KEGG" id="tpz:Tph_c20570"/>
<proteinExistence type="predicted"/>
<dbReference type="eggNOG" id="COG1959">
    <property type="taxonomic scope" value="Bacteria"/>
</dbReference>
<evidence type="ECO:0000313" key="3">
    <source>
        <dbReference type="Proteomes" id="UP000000467"/>
    </source>
</evidence>
<dbReference type="EMBL" id="CP003732">
    <property type="protein sequence ID" value="AFV12251.1"/>
    <property type="molecule type" value="Genomic_DNA"/>
</dbReference>
<accession>K4LGW7</accession>
<dbReference type="SUPFAM" id="SSF46785">
    <property type="entry name" value="Winged helix' DNA-binding domain"/>
    <property type="match status" value="1"/>
</dbReference>
<dbReference type="InterPro" id="IPR036390">
    <property type="entry name" value="WH_DNA-bd_sf"/>
</dbReference>
<dbReference type="PROSITE" id="PS51197">
    <property type="entry name" value="HTH_RRF2_2"/>
    <property type="match status" value="1"/>
</dbReference>